<dbReference type="Gene3D" id="3.40.50.1820">
    <property type="entry name" value="alpha/beta hydrolase"/>
    <property type="match status" value="1"/>
</dbReference>
<evidence type="ECO:0000256" key="10">
    <source>
        <dbReference type="PIRSR" id="PIRSR611150-1"/>
    </source>
</evidence>
<feature type="disulfide bond" evidence="11">
    <location>
        <begin position="247"/>
        <end position="254"/>
    </location>
</feature>
<keyword evidence="5" id="KW-0964">Secreted</keyword>
<name>A0A517LPD0_9PEZI</name>
<dbReference type="EMBL" id="CP042202">
    <property type="protein sequence ID" value="QDS77505.1"/>
    <property type="molecule type" value="Genomic_DNA"/>
</dbReference>
<evidence type="ECO:0000256" key="2">
    <source>
        <dbReference type="ARBA" id="ARBA00007534"/>
    </source>
</evidence>
<dbReference type="AlphaFoldDB" id="A0A517LPD0"/>
<evidence type="ECO:0000256" key="11">
    <source>
        <dbReference type="PIRSR" id="PIRSR611150-2"/>
    </source>
</evidence>
<evidence type="ECO:0000256" key="7">
    <source>
        <dbReference type="ARBA" id="ARBA00022801"/>
    </source>
</evidence>
<keyword evidence="6 12" id="KW-0732">Signal</keyword>
<feature type="active site" evidence="10">
    <location>
        <position position="251"/>
    </location>
</feature>
<dbReference type="SUPFAM" id="SSF53474">
    <property type="entry name" value="alpha/beta-Hydrolases"/>
    <property type="match status" value="1"/>
</dbReference>
<comment type="subcellular location">
    <subcellularLocation>
        <location evidence="1">Secreted</location>
    </subcellularLocation>
</comment>
<feature type="signal peptide" evidence="12">
    <location>
        <begin position="1"/>
        <end position="18"/>
    </location>
</feature>
<comment type="catalytic activity">
    <reaction evidence="9">
        <text>cutin + H2O = cutin monomers.</text>
        <dbReference type="EC" id="3.1.1.74"/>
    </reaction>
</comment>
<dbReference type="GO" id="GO:0050525">
    <property type="term" value="F:cutinase activity"/>
    <property type="evidence" value="ECO:0007669"/>
    <property type="project" value="UniProtKB-EC"/>
</dbReference>
<evidence type="ECO:0000256" key="6">
    <source>
        <dbReference type="ARBA" id="ARBA00022729"/>
    </source>
</evidence>
<dbReference type="EC" id="3.1.1.74" evidence="3"/>
<dbReference type="Pfam" id="PF01083">
    <property type="entry name" value="Cutinase"/>
    <property type="match status" value="1"/>
</dbReference>
<evidence type="ECO:0000256" key="5">
    <source>
        <dbReference type="ARBA" id="ARBA00022525"/>
    </source>
</evidence>
<dbReference type="STRING" id="50376.A0A517LPD0"/>
<organism evidence="13 14">
    <name type="scientific">Venturia effusa</name>
    <dbReference type="NCBI Taxonomy" id="50376"/>
    <lineage>
        <taxon>Eukaryota</taxon>
        <taxon>Fungi</taxon>
        <taxon>Dikarya</taxon>
        <taxon>Ascomycota</taxon>
        <taxon>Pezizomycotina</taxon>
        <taxon>Dothideomycetes</taxon>
        <taxon>Pleosporomycetidae</taxon>
        <taxon>Venturiales</taxon>
        <taxon>Venturiaceae</taxon>
        <taxon>Venturia</taxon>
    </lineage>
</organism>
<dbReference type="PANTHER" id="PTHR48250">
    <property type="entry name" value="CUTINASE 2-RELATED"/>
    <property type="match status" value="1"/>
</dbReference>
<dbReference type="Proteomes" id="UP000316270">
    <property type="component" value="Chromosome 18"/>
</dbReference>
<evidence type="ECO:0000256" key="12">
    <source>
        <dbReference type="SAM" id="SignalP"/>
    </source>
</evidence>
<reference evidence="13 14" key="1">
    <citation type="submission" date="2019-07" db="EMBL/GenBank/DDBJ databases">
        <title>Finished genome of Venturia effusa.</title>
        <authorList>
            <person name="Young C.A."/>
            <person name="Cox M.P."/>
            <person name="Ganley A.R.D."/>
            <person name="David W.J."/>
        </authorList>
    </citation>
    <scope>NUCLEOTIDE SEQUENCE [LARGE SCALE GENOMIC DNA]</scope>
    <source>
        <strain evidence="14">albino</strain>
    </source>
</reference>
<keyword evidence="14" id="KW-1185">Reference proteome</keyword>
<dbReference type="InterPro" id="IPR029058">
    <property type="entry name" value="AB_hydrolase_fold"/>
</dbReference>
<evidence type="ECO:0000256" key="8">
    <source>
        <dbReference type="ARBA" id="ARBA00023157"/>
    </source>
</evidence>
<dbReference type="PRINTS" id="PR00129">
    <property type="entry name" value="CUTINASE"/>
</dbReference>
<dbReference type="GO" id="GO:0016052">
    <property type="term" value="P:carbohydrate catabolic process"/>
    <property type="evidence" value="ECO:0007669"/>
    <property type="project" value="TreeGrafter"/>
</dbReference>
<dbReference type="GO" id="GO:0005576">
    <property type="term" value="C:extracellular region"/>
    <property type="evidence" value="ECO:0007669"/>
    <property type="project" value="UniProtKB-SubCell"/>
</dbReference>
<dbReference type="InterPro" id="IPR000675">
    <property type="entry name" value="Cutinase/axe"/>
</dbReference>
<dbReference type="SMART" id="SM01110">
    <property type="entry name" value="Cutinase"/>
    <property type="match status" value="1"/>
</dbReference>
<evidence type="ECO:0000256" key="4">
    <source>
        <dbReference type="ARBA" id="ARBA00022487"/>
    </source>
</evidence>
<keyword evidence="7" id="KW-0378">Hydrolase</keyword>
<evidence type="ECO:0000256" key="3">
    <source>
        <dbReference type="ARBA" id="ARBA00013095"/>
    </source>
</evidence>
<gene>
    <name evidence="13" type="ORF">FKW77_000475</name>
</gene>
<evidence type="ECO:0000313" key="13">
    <source>
        <dbReference type="EMBL" id="QDS77505.1"/>
    </source>
</evidence>
<evidence type="ECO:0000256" key="9">
    <source>
        <dbReference type="ARBA" id="ARBA00034045"/>
    </source>
</evidence>
<dbReference type="OrthoDB" id="2975078at2759"/>
<feature type="chain" id="PRO_5021877569" description="cutinase" evidence="12">
    <location>
        <begin position="19"/>
        <end position="283"/>
    </location>
</feature>
<proteinExistence type="inferred from homology"/>
<keyword evidence="8 11" id="KW-1015">Disulfide bond</keyword>
<comment type="similarity">
    <text evidence="2">Belongs to the cutinase family.</text>
</comment>
<feature type="active site" description="Nucleophile" evidence="10">
    <location>
        <position position="199"/>
    </location>
</feature>
<evidence type="ECO:0000313" key="14">
    <source>
        <dbReference type="Proteomes" id="UP000316270"/>
    </source>
</evidence>
<feature type="active site" description="Proton donor/acceptor" evidence="10">
    <location>
        <position position="264"/>
    </location>
</feature>
<sequence length="283" mass="29948">MRSAVVFFLLALFSEVQAQKCTGQSCYVASLSGSTEEPYKLQGGRKPAGGNAIGDRCIKKWYEKLGMPAPAGLKRNALEAYNDFMEATISPETRDALQRRALENQESVAADSCTPYILLYARGTTEAGELGATVGQAIKAGLMTDKNWTVKGIGSRDGYDASLAGIYCIGMDGGMACKGILEKLAAQCPNSKFVTSGYSQGAMVARICVAYASEATKSRVVGILTYGDPFNGATVKGFDSSKIKINCNPTDGVCKGDFSIGVGHLSYSTVSGVSWLKSLEKGK</sequence>
<feature type="disulfide bond" evidence="11">
    <location>
        <begin position="113"/>
        <end position="188"/>
    </location>
</feature>
<evidence type="ECO:0000256" key="1">
    <source>
        <dbReference type="ARBA" id="ARBA00004613"/>
    </source>
</evidence>
<accession>A0A517LPD0</accession>
<dbReference type="PANTHER" id="PTHR48250:SF3">
    <property type="entry name" value="CUTINASE 1-RELATED"/>
    <property type="match status" value="1"/>
</dbReference>
<protein>
    <recommendedName>
        <fullName evidence="3">cutinase</fullName>
        <ecNumber evidence="3">3.1.1.74</ecNumber>
    </recommendedName>
</protein>
<keyword evidence="4" id="KW-0719">Serine esterase</keyword>
<dbReference type="InterPro" id="IPR011150">
    <property type="entry name" value="Cutinase_monf"/>
</dbReference>